<proteinExistence type="predicted"/>
<gene>
    <name evidence="1" type="ORF">Prudu_005877</name>
</gene>
<dbReference type="InterPro" id="IPR053134">
    <property type="entry name" value="RNA-dir_DNA_polymerase"/>
</dbReference>
<protein>
    <submittedName>
        <fullName evidence="1">Uncharacterized protein</fullName>
    </submittedName>
</protein>
<dbReference type="Gene3D" id="3.10.10.10">
    <property type="entry name" value="HIV Type 1 Reverse Transcriptase, subunit A, domain 1"/>
    <property type="match status" value="1"/>
</dbReference>
<dbReference type="InterPro" id="IPR043502">
    <property type="entry name" value="DNA/RNA_pol_sf"/>
</dbReference>
<accession>A0A4Y1QYP9</accession>
<name>A0A4Y1QYP9_PRUDU</name>
<dbReference type="PANTHER" id="PTHR24559">
    <property type="entry name" value="TRANSPOSON TY3-I GAG-POL POLYPROTEIN"/>
    <property type="match status" value="1"/>
</dbReference>
<organism evidence="1">
    <name type="scientific">Prunus dulcis</name>
    <name type="common">Almond</name>
    <name type="synonym">Amygdalus dulcis</name>
    <dbReference type="NCBI Taxonomy" id="3755"/>
    <lineage>
        <taxon>Eukaryota</taxon>
        <taxon>Viridiplantae</taxon>
        <taxon>Streptophyta</taxon>
        <taxon>Embryophyta</taxon>
        <taxon>Tracheophyta</taxon>
        <taxon>Spermatophyta</taxon>
        <taxon>Magnoliopsida</taxon>
        <taxon>eudicotyledons</taxon>
        <taxon>Gunneridae</taxon>
        <taxon>Pentapetalae</taxon>
        <taxon>rosids</taxon>
        <taxon>fabids</taxon>
        <taxon>Rosales</taxon>
        <taxon>Rosaceae</taxon>
        <taxon>Amygdaloideae</taxon>
        <taxon>Amygdaleae</taxon>
        <taxon>Prunus</taxon>
    </lineage>
</organism>
<sequence length="96" mass="11026">NGTYFSGTVQNGTSKVEGVKDSITELNKITVRNRCPLPRSEELFNQLKGCPGRNEYVPKTACRMRYGHYELLVMPCGLRNVPAAFWTPLNRMFRHY</sequence>
<dbReference type="AlphaFoldDB" id="A0A4Y1QYP9"/>
<dbReference type="PANTHER" id="PTHR24559:SF444">
    <property type="entry name" value="REVERSE TRANSCRIPTASE DOMAIN-CONTAINING PROTEIN"/>
    <property type="match status" value="1"/>
</dbReference>
<evidence type="ECO:0000313" key="1">
    <source>
        <dbReference type="EMBL" id="BBG96917.1"/>
    </source>
</evidence>
<dbReference type="SUPFAM" id="SSF56672">
    <property type="entry name" value="DNA/RNA polymerases"/>
    <property type="match status" value="1"/>
</dbReference>
<feature type="non-terminal residue" evidence="1">
    <location>
        <position position="1"/>
    </location>
</feature>
<reference evidence="1" key="1">
    <citation type="journal article" date="2019" name="Science">
        <title>Mutation of a bHLH transcription factor allowed almond domestication.</title>
        <authorList>
            <person name="Sanchez-Perez R."/>
            <person name="Pavan S."/>
            <person name="Mazzeo R."/>
            <person name="Moldovan C."/>
            <person name="Aiese Cigliano R."/>
            <person name="Del Cueto J."/>
            <person name="Ricciardi F."/>
            <person name="Lotti C."/>
            <person name="Ricciardi L."/>
            <person name="Dicenta F."/>
            <person name="Lopez-Marques R.L."/>
            <person name="Lindberg Moller B."/>
        </authorList>
    </citation>
    <scope>NUCLEOTIDE SEQUENCE</scope>
</reference>
<dbReference type="EMBL" id="AP019298">
    <property type="protein sequence ID" value="BBG96917.1"/>
    <property type="molecule type" value="Genomic_DNA"/>
</dbReference>